<organism evidence="1 2">
    <name type="scientific">Paenarthrobacter aromaticivorans</name>
    <dbReference type="NCBI Taxonomy" id="2849150"/>
    <lineage>
        <taxon>Bacteria</taxon>
        <taxon>Bacillati</taxon>
        <taxon>Actinomycetota</taxon>
        <taxon>Actinomycetes</taxon>
        <taxon>Micrococcales</taxon>
        <taxon>Micrococcaceae</taxon>
        <taxon>Paenarthrobacter</taxon>
    </lineage>
</organism>
<protein>
    <submittedName>
        <fullName evidence="1">Uncharacterized protein</fullName>
    </submittedName>
</protein>
<reference evidence="1 2" key="1">
    <citation type="submission" date="2021-06" db="EMBL/GenBank/DDBJ databases">
        <authorList>
            <person name="Jeong J.W."/>
        </authorList>
    </citation>
    <scope>NUCLEOTIDE SEQUENCE [LARGE SCALE GENOMIC DNA]</scope>
    <source>
        <strain evidence="1 2">MMS21-TAE1-1</strain>
    </source>
</reference>
<dbReference type="Proteomes" id="UP000824166">
    <property type="component" value="Unassembled WGS sequence"/>
</dbReference>
<keyword evidence="2" id="KW-1185">Reference proteome</keyword>
<evidence type="ECO:0000313" key="1">
    <source>
        <dbReference type="EMBL" id="MBU8869204.1"/>
    </source>
</evidence>
<gene>
    <name evidence="1" type="ORF">KSW38_23175</name>
</gene>
<proteinExistence type="predicted"/>
<dbReference type="RefSeq" id="WP_216927758.1">
    <property type="nucleotide sequence ID" value="NZ_JAHOPC010000030.1"/>
</dbReference>
<sequence>MSFWNDEGNFDYEAHFEAGEREKAEATAEWIGYPGMTDTFHHFGLYGDSVSDEVFTPELLAAMDTWQVLLETAEITEDELDRKRLEREHETIDRTIHHMIDD</sequence>
<comment type="caution">
    <text evidence="1">The sequence shown here is derived from an EMBL/GenBank/DDBJ whole genome shotgun (WGS) entry which is preliminary data.</text>
</comment>
<name>A0ABS6IC73_9MICC</name>
<evidence type="ECO:0000313" key="2">
    <source>
        <dbReference type="Proteomes" id="UP000824166"/>
    </source>
</evidence>
<accession>A0ABS6IC73</accession>
<dbReference type="EMBL" id="JAHOPC010000030">
    <property type="protein sequence ID" value="MBU8869204.1"/>
    <property type="molecule type" value="Genomic_DNA"/>
</dbReference>